<keyword evidence="1" id="KW-0472">Membrane</keyword>
<name>A0A0W8I1N7_9MICO</name>
<evidence type="ECO:0000256" key="1">
    <source>
        <dbReference type="SAM" id="Phobius"/>
    </source>
</evidence>
<feature type="transmembrane region" description="Helical" evidence="1">
    <location>
        <begin position="20"/>
        <end position="41"/>
    </location>
</feature>
<dbReference type="AlphaFoldDB" id="A0A0W8I1N7"/>
<organism evidence="2 3">
    <name type="scientific">Serinicoccus chungangensis</name>
    <dbReference type="NCBI Taxonomy" id="767452"/>
    <lineage>
        <taxon>Bacteria</taxon>
        <taxon>Bacillati</taxon>
        <taxon>Actinomycetota</taxon>
        <taxon>Actinomycetes</taxon>
        <taxon>Micrococcales</taxon>
        <taxon>Ornithinimicrobiaceae</taxon>
        <taxon>Serinicoccus</taxon>
    </lineage>
</organism>
<dbReference type="EMBL" id="LQBL01000032">
    <property type="protein sequence ID" value="KUG51648.1"/>
    <property type="molecule type" value="Genomic_DNA"/>
</dbReference>
<gene>
    <name evidence="2" type="ORF">AVL62_10125</name>
</gene>
<sequence length="76" mass="8742">MAERERAPWWHLTRKPQQSVGLGLLFSLLAGWSWFYFLGGIDPEPPVWTVMLALLWTLIAAALLSSAADRRHEPRR</sequence>
<feature type="transmembrane region" description="Helical" evidence="1">
    <location>
        <begin position="47"/>
        <end position="68"/>
    </location>
</feature>
<comment type="caution">
    <text evidence="2">The sequence shown here is derived from an EMBL/GenBank/DDBJ whole genome shotgun (WGS) entry which is preliminary data.</text>
</comment>
<protein>
    <submittedName>
        <fullName evidence="2">Uncharacterized protein</fullName>
    </submittedName>
</protein>
<reference evidence="2 3" key="1">
    <citation type="submission" date="2015-12" db="EMBL/GenBank/DDBJ databases">
        <title>Serinicoccus chungangenesis strain CD08_5 genome sequencing and assembly.</title>
        <authorList>
            <person name="Chander A.M."/>
            <person name="Kaur G."/>
            <person name="Nair G.R."/>
            <person name="Dhawan D.K."/>
            <person name="Kochhar R.K."/>
            <person name="Mayilraj S."/>
            <person name="Bhadada S.K."/>
        </authorList>
    </citation>
    <scope>NUCLEOTIDE SEQUENCE [LARGE SCALE GENOMIC DNA]</scope>
    <source>
        <strain evidence="2 3">CD08_5</strain>
    </source>
</reference>
<dbReference type="Proteomes" id="UP000054837">
    <property type="component" value="Unassembled WGS sequence"/>
</dbReference>
<evidence type="ECO:0000313" key="2">
    <source>
        <dbReference type="EMBL" id="KUG51648.1"/>
    </source>
</evidence>
<keyword evidence="3" id="KW-1185">Reference proteome</keyword>
<keyword evidence="1" id="KW-1133">Transmembrane helix</keyword>
<evidence type="ECO:0000313" key="3">
    <source>
        <dbReference type="Proteomes" id="UP000054837"/>
    </source>
</evidence>
<accession>A0A0W8I1N7</accession>
<proteinExistence type="predicted"/>
<keyword evidence="1" id="KW-0812">Transmembrane</keyword>